<dbReference type="Gene3D" id="3.40.50.300">
    <property type="entry name" value="P-loop containing nucleotide triphosphate hydrolases"/>
    <property type="match status" value="1"/>
</dbReference>
<reference evidence="2" key="1">
    <citation type="journal article" date="2011" name="Proc. Natl. Acad. Sci. U.S.A.">
        <title>Obligate biotrophy features unraveled by the genomic analysis of rust fungi.</title>
        <authorList>
            <person name="Duplessis S."/>
            <person name="Cuomo C.A."/>
            <person name="Lin Y.-C."/>
            <person name="Aerts A."/>
            <person name="Tisserant E."/>
            <person name="Veneault-Fourrey C."/>
            <person name="Joly D.L."/>
            <person name="Hacquard S."/>
            <person name="Amselem J."/>
            <person name="Cantarel B.L."/>
            <person name="Chiu R."/>
            <person name="Coutinho P.M."/>
            <person name="Feau N."/>
            <person name="Field M."/>
            <person name="Frey P."/>
            <person name="Gelhaye E."/>
            <person name="Goldberg J."/>
            <person name="Grabherr M.G."/>
            <person name="Kodira C.D."/>
            <person name="Kohler A."/>
            <person name="Kuees U."/>
            <person name="Lindquist E.A."/>
            <person name="Lucas S.M."/>
            <person name="Mago R."/>
            <person name="Mauceli E."/>
            <person name="Morin E."/>
            <person name="Murat C."/>
            <person name="Pangilinan J.L."/>
            <person name="Park R."/>
            <person name="Pearson M."/>
            <person name="Quesneville H."/>
            <person name="Rouhier N."/>
            <person name="Sakthikumar S."/>
            <person name="Salamov A.A."/>
            <person name="Schmutz J."/>
            <person name="Selles B."/>
            <person name="Shapiro H."/>
            <person name="Tanguay P."/>
            <person name="Tuskan G.A."/>
            <person name="Henrissat B."/>
            <person name="Van de Peer Y."/>
            <person name="Rouze P."/>
            <person name="Ellis J.G."/>
            <person name="Dodds P.N."/>
            <person name="Schein J.E."/>
            <person name="Zhong S."/>
            <person name="Hamelin R.C."/>
            <person name="Grigoriev I.V."/>
            <person name="Szabo L.J."/>
            <person name="Martin F."/>
        </authorList>
    </citation>
    <scope>NUCLEOTIDE SEQUENCE [LARGE SCALE GENOMIC DNA]</scope>
    <source>
        <strain evidence="2">98AG31 / pathotype 3-4-7</strain>
    </source>
</reference>
<accession>F4S8Q0</accession>
<dbReference type="GeneID" id="18924881"/>
<sequence>MLCRSHSATNAALMSQSQEERRLISLTAKPKLRDVYINTTEATHVLAVDEHFESHFGYRARPPQNKAIVDLINGCTSFLIAGTGFGKSHVPEMFYLAHDPKYSPVVLCINPLLSLGDDQAS</sequence>
<name>F4S8Q0_MELLP</name>
<evidence type="ECO:0000313" key="2">
    <source>
        <dbReference type="Proteomes" id="UP000001072"/>
    </source>
</evidence>
<evidence type="ECO:0008006" key="3">
    <source>
        <dbReference type="Google" id="ProtNLM"/>
    </source>
</evidence>
<evidence type="ECO:0000313" key="1">
    <source>
        <dbReference type="EMBL" id="EGF98986.1"/>
    </source>
</evidence>
<dbReference type="HOGENOM" id="CLU_011478_2_0_1"/>
<dbReference type="VEuPathDB" id="FungiDB:MELLADRAFT_113093"/>
<dbReference type="InParanoid" id="F4S8Q0"/>
<dbReference type="RefSeq" id="XP_007417801.1">
    <property type="nucleotide sequence ID" value="XM_007417739.1"/>
</dbReference>
<protein>
    <recommendedName>
        <fullName evidence="3">DEAD/DEAH box helicase domain-containing protein</fullName>
    </recommendedName>
</protein>
<proteinExistence type="predicted"/>
<dbReference type="KEGG" id="mlr:MELLADRAFT_113093"/>
<dbReference type="Proteomes" id="UP000001072">
    <property type="component" value="Unassembled WGS sequence"/>
</dbReference>
<dbReference type="InterPro" id="IPR027417">
    <property type="entry name" value="P-loop_NTPase"/>
</dbReference>
<dbReference type="SUPFAM" id="SSF52540">
    <property type="entry name" value="P-loop containing nucleoside triphosphate hydrolases"/>
    <property type="match status" value="1"/>
</dbReference>
<gene>
    <name evidence="1" type="ORF">MELLADRAFT_113093</name>
</gene>
<keyword evidence="2" id="KW-1185">Reference proteome</keyword>
<dbReference type="AlphaFoldDB" id="F4S8Q0"/>
<dbReference type="EMBL" id="GL883166">
    <property type="protein sequence ID" value="EGF98986.1"/>
    <property type="molecule type" value="Genomic_DNA"/>
</dbReference>
<organism evidence="2">
    <name type="scientific">Melampsora larici-populina (strain 98AG31 / pathotype 3-4-7)</name>
    <name type="common">Poplar leaf rust fungus</name>
    <dbReference type="NCBI Taxonomy" id="747676"/>
    <lineage>
        <taxon>Eukaryota</taxon>
        <taxon>Fungi</taxon>
        <taxon>Dikarya</taxon>
        <taxon>Basidiomycota</taxon>
        <taxon>Pucciniomycotina</taxon>
        <taxon>Pucciniomycetes</taxon>
        <taxon>Pucciniales</taxon>
        <taxon>Melampsoraceae</taxon>
        <taxon>Melampsora</taxon>
    </lineage>
</organism>
<dbReference type="OrthoDB" id="2505066at2759"/>